<keyword evidence="1" id="KW-0677">Repeat</keyword>
<dbReference type="Pfam" id="PF13424">
    <property type="entry name" value="TPR_12"/>
    <property type="match status" value="1"/>
</dbReference>
<feature type="region of interest" description="Disordered" evidence="3">
    <location>
        <begin position="328"/>
        <end position="369"/>
    </location>
</feature>
<protein>
    <recommendedName>
        <fullName evidence="5">Kinesin light chain</fullName>
    </recommendedName>
</protein>
<sequence length="492" mass="54236">MWRQLGLPSRIGAVAKRQRLPASPFSQHHHPKHQGQRAALSVVSATFSPPYQSRRAAGSLFHRSLATSARARGAATSLSKKGKHIDNSSSSNDKNTLRIKSRPDGEAEVESKFSLPDKDKELELVAVQNEIQDRYKAGNYPSALKLSRELQTKTESHFGLDHPATASAYNNVGLMHKLLGNFDDSRRAYEMARKVYKRVLGSDHASYASTLHNLGNLNRTQIHFDANLRATDRLSLVEQALEYLQRAYRIRVEELGPHHPHTVASRSSWGATLAAQILHYHKMTTKHTSNNGETSTSQLPYYISVLPADVSTQAWEAAHEHLKEALDTAIANPRGPSLPQKKNKKTRHGSKQQRTKKASTTSTTPNLSSLSELPLSLQTLSAASAAQNLAVFCKARATTTTPYDQALLSQAHELYKQTLHVRSQLLPSTHPDLYATQFSLAELLQAMGDEEAANTLRQAIVDTYDPPSNDSSDDHTSGDGADNAPDVDSKRL</sequence>
<feature type="compositionally biased region" description="Basic residues" evidence="3">
    <location>
        <begin position="341"/>
        <end position="357"/>
    </location>
</feature>
<accession>A0A8J9T1D7</accession>
<evidence type="ECO:0000313" key="4">
    <source>
        <dbReference type="EMBL" id="CAG9281871.1"/>
    </source>
</evidence>
<dbReference type="Pfam" id="PF13374">
    <property type="entry name" value="TPR_10"/>
    <property type="match status" value="1"/>
</dbReference>
<dbReference type="InterPro" id="IPR011990">
    <property type="entry name" value="TPR-like_helical_dom_sf"/>
</dbReference>
<dbReference type="SUPFAM" id="SSF48452">
    <property type="entry name" value="TPR-like"/>
    <property type="match status" value="1"/>
</dbReference>
<evidence type="ECO:0008006" key="5">
    <source>
        <dbReference type="Google" id="ProtNLM"/>
    </source>
</evidence>
<dbReference type="Gene3D" id="1.25.40.10">
    <property type="entry name" value="Tetratricopeptide repeat domain"/>
    <property type="match status" value="2"/>
</dbReference>
<name>A0A8J9T1D7_PHATR</name>
<dbReference type="AlphaFoldDB" id="A0A8J9T1D7"/>
<dbReference type="Proteomes" id="UP000836788">
    <property type="component" value="Chromosome 16"/>
</dbReference>
<feature type="region of interest" description="Disordered" evidence="3">
    <location>
        <begin position="72"/>
        <end position="113"/>
    </location>
</feature>
<dbReference type="EMBL" id="OU594957">
    <property type="protein sequence ID" value="CAG9281871.1"/>
    <property type="molecule type" value="Genomic_DNA"/>
</dbReference>
<feature type="compositionally biased region" description="Low complexity" evidence="3">
    <location>
        <begin position="359"/>
        <end position="369"/>
    </location>
</feature>
<evidence type="ECO:0000256" key="2">
    <source>
        <dbReference type="ARBA" id="ARBA00022803"/>
    </source>
</evidence>
<evidence type="ECO:0000256" key="1">
    <source>
        <dbReference type="ARBA" id="ARBA00022737"/>
    </source>
</evidence>
<gene>
    <name evidence="4" type="ORF">PTTT1_LOCUS17804</name>
</gene>
<feature type="region of interest" description="Disordered" evidence="3">
    <location>
        <begin position="461"/>
        <end position="492"/>
    </location>
</feature>
<dbReference type="PANTHER" id="PTHR45641">
    <property type="entry name" value="TETRATRICOPEPTIDE REPEAT PROTEIN (AFU_ORTHOLOGUE AFUA_6G03870)"/>
    <property type="match status" value="1"/>
</dbReference>
<feature type="compositionally biased region" description="Basic and acidic residues" evidence="3">
    <location>
        <begin position="101"/>
        <end position="113"/>
    </location>
</feature>
<organism evidence="4">
    <name type="scientific">Phaeodactylum tricornutum</name>
    <name type="common">Diatom</name>
    <dbReference type="NCBI Taxonomy" id="2850"/>
    <lineage>
        <taxon>Eukaryota</taxon>
        <taxon>Sar</taxon>
        <taxon>Stramenopiles</taxon>
        <taxon>Ochrophyta</taxon>
        <taxon>Bacillariophyta</taxon>
        <taxon>Bacillariophyceae</taxon>
        <taxon>Bacillariophycidae</taxon>
        <taxon>Naviculales</taxon>
        <taxon>Phaeodactylaceae</taxon>
        <taxon>Phaeodactylum</taxon>
    </lineage>
</organism>
<keyword evidence="2" id="KW-0802">TPR repeat</keyword>
<dbReference type="PANTHER" id="PTHR45641:SF19">
    <property type="entry name" value="NEPHROCYSTIN-3"/>
    <property type="match status" value="1"/>
</dbReference>
<proteinExistence type="predicted"/>
<evidence type="ECO:0000256" key="3">
    <source>
        <dbReference type="SAM" id="MobiDB-lite"/>
    </source>
</evidence>
<reference evidence="4" key="1">
    <citation type="submission" date="2022-02" db="EMBL/GenBank/DDBJ databases">
        <authorList>
            <person name="Giguere J D."/>
        </authorList>
    </citation>
    <scope>NUCLEOTIDE SEQUENCE</scope>
    <source>
        <strain evidence="4">CCAP 1055/1</strain>
    </source>
</reference>